<sequence>MKRLDDRIAGGGTDAFYENLLNKSAVLNWWTRLFPDAFDDDIQDVVEGVKGDRLINLFEAELSPPLDTYVKTCLLLREENDVVPSKSSPLMYSIDVQSSVEGSLYNISKLMAKVIDEYFSSSQHTITL</sequence>
<dbReference type="EMBL" id="JAWQEG010002105">
    <property type="protein sequence ID" value="KAK3874362.1"/>
    <property type="molecule type" value="Genomic_DNA"/>
</dbReference>
<gene>
    <name evidence="1" type="ORF">Pcinc_020658</name>
</gene>
<comment type="caution">
    <text evidence="1">The sequence shown here is derived from an EMBL/GenBank/DDBJ whole genome shotgun (WGS) entry which is preliminary data.</text>
</comment>
<keyword evidence="2" id="KW-1185">Reference proteome</keyword>
<evidence type="ECO:0000313" key="2">
    <source>
        <dbReference type="Proteomes" id="UP001286313"/>
    </source>
</evidence>
<proteinExistence type="predicted"/>
<organism evidence="1 2">
    <name type="scientific">Petrolisthes cinctipes</name>
    <name type="common">Flat porcelain crab</name>
    <dbReference type="NCBI Taxonomy" id="88211"/>
    <lineage>
        <taxon>Eukaryota</taxon>
        <taxon>Metazoa</taxon>
        <taxon>Ecdysozoa</taxon>
        <taxon>Arthropoda</taxon>
        <taxon>Crustacea</taxon>
        <taxon>Multicrustacea</taxon>
        <taxon>Malacostraca</taxon>
        <taxon>Eumalacostraca</taxon>
        <taxon>Eucarida</taxon>
        <taxon>Decapoda</taxon>
        <taxon>Pleocyemata</taxon>
        <taxon>Anomura</taxon>
        <taxon>Galatheoidea</taxon>
        <taxon>Porcellanidae</taxon>
        <taxon>Petrolisthes</taxon>
    </lineage>
</organism>
<evidence type="ECO:0000313" key="1">
    <source>
        <dbReference type="EMBL" id="KAK3874362.1"/>
    </source>
</evidence>
<dbReference type="Proteomes" id="UP001286313">
    <property type="component" value="Unassembled WGS sequence"/>
</dbReference>
<dbReference type="AlphaFoldDB" id="A0AAE1FHN6"/>
<protein>
    <submittedName>
        <fullName evidence="1">Uncharacterized protein</fullName>
    </submittedName>
</protein>
<accession>A0AAE1FHN6</accession>
<reference evidence="1" key="1">
    <citation type="submission" date="2023-10" db="EMBL/GenBank/DDBJ databases">
        <title>Genome assemblies of two species of porcelain crab, Petrolisthes cinctipes and Petrolisthes manimaculis (Anomura: Porcellanidae).</title>
        <authorList>
            <person name="Angst P."/>
        </authorList>
    </citation>
    <scope>NUCLEOTIDE SEQUENCE</scope>
    <source>
        <strain evidence="1">PB745_01</strain>
        <tissue evidence="1">Gill</tissue>
    </source>
</reference>
<name>A0AAE1FHN6_PETCI</name>